<feature type="region of interest" description="Disordered" evidence="1">
    <location>
        <begin position="50"/>
        <end position="85"/>
    </location>
</feature>
<evidence type="ECO:0000313" key="2">
    <source>
        <dbReference type="EMBL" id="CAH2217797.1"/>
    </source>
</evidence>
<dbReference type="EMBL" id="CAKXAJ010018566">
    <property type="protein sequence ID" value="CAH2217797.1"/>
    <property type="molecule type" value="Genomic_DNA"/>
</dbReference>
<feature type="compositionally biased region" description="Polar residues" evidence="1">
    <location>
        <begin position="74"/>
        <end position="85"/>
    </location>
</feature>
<accession>A0A8S4QXC7</accession>
<organism evidence="2 3">
    <name type="scientific">Pararge aegeria aegeria</name>
    <dbReference type="NCBI Taxonomy" id="348720"/>
    <lineage>
        <taxon>Eukaryota</taxon>
        <taxon>Metazoa</taxon>
        <taxon>Ecdysozoa</taxon>
        <taxon>Arthropoda</taxon>
        <taxon>Hexapoda</taxon>
        <taxon>Insecta</taxon>
        <taxon>Pterygota</taxon>
        <taxon>Neoptera</taxon>
        <taxon>Endopterygota</taxon>
        <taxon>Lepidoptera</taxon>
        <taxon>Glossata</taxon>
        <taxon>Ditrysia</taxon>
        <taxon>Papilionoidea</taxon>
        <taxon>Nymphalidae</taxon>
        <taxon>Satyrinae</taxon>
        <taxon>Satyrini</taxon>
        <taxon>Parargina</taxon>
        <taxon>Pararge</taxon>
    </lineage>
</organism>
<feature type="compositionally biased region" description="Acidic residues" evidence="1">
    <location>
        <begin position="91"/>
        <end position="100"/>
    </location>
</feature>
<evidence type="ECO:0000313" key="3">
    <source>
        <dbReference type="Proteomes" id="UP000838756"/>
    </source>
</evidence>
<name>A0A8S4QXC7_9NEOP</name>
<gene>
    <name evidence="2" type="primary">jg27161</name>
    <name evidence="2" type="ORF">PAEG_LOCUS5679</name>
</gene>
<feature type="non-terminal residue" evidence="2">
    <location>
        <position position="1"/>
    </location>
</feature>
<dbReference type="OrthoDB" id="7472799at2759"/>
<proteinExistence type="predicted"/>
<comment type="caution">
    <text evidence="2">The sequence shown here is derived from an EMBL/GenBank/DDBJ whole genome shotgun (WGS) entry which is preliminary data.</text>
</comment>
<protein>
    <submittedName>
        <fullName evidence="2">Jg27161 protein</fullName>
    </submittedName>
</protein>
<dbReference type="Proteomes" id="UP000838756">
    <property type="component" value="Unassembled WGS sequence"/>
</dbReference>
<dbReference type="AlphaFoldDB" id="A0A8S4QXC7"/>
<feature type="region of interest" description="Disordered" evidence="1">
    <location>
        <begin position="91"/>
        <end position="110"/>
    </location>
</feature>
<keyword evidence="3" id="KW-1185">Reference proteome</keyword>
<sequence length="216" mass="23537">MSFGINDPSIVKDSVASRISFFGMMQAVNEFNGTKADAEKPSIDMKLDHSGRELQHGDGTGAKPPDNYEVHPSLTKSNSTADLSDSNITVDLDDISDSDENSGTASLGLSTSSSLDSASELLLAAAAAVESGGSSGEGGGQLCRTVRQLMKSIASIERLMDKVLQHCDQWTDHEARKRVHVGLSEVDRKLMAMYRRLPDVHRRQLQLYRKQKRLST</sequence>
<evidence type="ECO:0000256" key="1">
    <source>
        <dbReference type="SAM" id="MobiDB-lite"/>
    </source>
</evidence>
<reference evidence="2" key="1">
    <citation type="submission" date="2022-03" db="EMBL/GenBank/DDBJ databases">
        <authorList>
            <person name="Lindestad O."/>
        </authorList>
    </citation>
    <scope>NUCLEOTIDE SEQUENCE</scope>
</reference>